<evidence type="ECO:0000313" key="5">
    <source>
        <dbReference type="EMBL" id="UZD54355.1"/>
    </source>
</evidence>
<evidence type="ECO:0000256" key="1">
    <source>
        <dbReference type="ARBA" id="ARBA00023125"/>
    </source>
</evidence>
<dbReference type="SUPFAM" id="SSF46894">
    <property type="entry name" value="C-terminal effector domain of the bipartite response regulators"/>
    <property type="match status" value="1"/>
</dbReference>
<dbReference type="RefSeq" id="WP_264891924.1">
    <property type="nucleotide sequence ID" value="NZ_CP110257.1"/>
</dbReference>
<evidence type="ECO:0000259" key="3">
    <source>
        <dbReference type="PROSITE" id="PS50043"/>
    </source>
</evidence>
<dbReference type="SMART" id="SM00421">
    <property type="entry name" value="HTH_LUXR"/>
    <property type="match status" value="1"/>
</dbReference>
<dbReference type="PANTHER" id="PTHR43214">
    <property type="entry name" value="TWO-COMPONENT RESPONSE REGULATOR"/>
    <property type="match status" value="1"/>
</dbReference>
<dbReference type="Proteomes" id="UP001163266">
    <property type="component" value="Chromosome"/>
</dbReference>
<feature type="modified residue" description="4-aspartylphosphate" evidence="2">
    <location>
        <position position="56"/>
    </location>
</feature>
<dbReference type="PROSITE" id="PS00622">
    <property type="entry name" value="HTH_LUXR_1"/>
    <property type="match status" value="1"/>
</dbReference>
<dbReference type="CDD" id="cd06170">
    <property type="entry name" value="LuxR_C_like"/>
    <property type="match status" value="1"/>
</dbReference>
<dbReference type="Pfam" id="PF00072">
    <property type="entry name" value="Response_reg"/>
    <property type="match status" value="1"/>
</dbReference>
<dbReference type="Gene3D" id="1.10.10.10">
    <property type="entry name" value="Winged helix-like DNA-binding domain superfamily/Winged helix DNA-binding domain"/>
    <property type="match status" value="1"/>
</dbReference>
<dbReference type="PROSITE" id="PS50110">
    <property type="entry name" value="RESPONSE_REGULATORY"/>
    <property type="match status" value="1"/>
</dbReference>
<dbReference type="InterPro" id="IPR001789">
    <property type="entry name" value="Sig_transdc_resp-reg_receiver"/>
</dbReference>
<dbReference type="PRINTS" id="PR00038">
    <property type="entry name" value="HTHLUXR"/>
</dbReference>
<evidence type="ECO:0000256" key="2">
    <source>
        <dbReference type="PROSITE-ProRule" id="PRU00169"/>
    </source>
</evidence>
<evidence type="ECO:0000313" key="6">
    <source>
        <dbReference type="Proteomes" id="UP001163266"/>
    </source>
</evidence>
<feature type="domain" description="Response regulatory" evidence="4">
    <location>
        <begin position="4"/>
        <end position="122"/>
    </location>
</feature>
<dbReference type="InterPro" id="IPR016032">
    <property type="entry name" value="Sig_transdc_resp-reg_C-effctor"/>
</dbReference>
<dbReference type="SUPFAM" id="SSF52172">
    <property type="entry name" value="CheY-like"/>
    <property type="match status" value="1"/>
</dbReference>
<organism evidence="5 6">
    <name type="scientific">Caldimonas aquatica</name>
    <dbReference type="NCBI Taxonomy" id="376175"/>
    <lineage>
        <taxon>Bacteria</taxon>
        <taxon>Pseudomonadati</taxon>
        <taxon>Pseudomonadota</taxon>
        <taxon>Betaproteobacteria</taxon>
        <taxon>Burkholderiales</taxon>
        <taxon>Sphaerotilaceae</taxon>
        <taxon>Caldimonas</taxon>
    </lineage>
</organism>
<dbReference type="InterPro" id="IPR036388">
    <property type="entry name" value="WH-like_DNA-bd_sf"/>
</dbReference>
<feature type="domain" description="HTH luxR-type" evidence="3">
    <location>
        <begin position="144"/>
        <end position="210"/>
    </location>
</feature>
<proteinExistence type="predicted"/>
<gene>
    <name evidence="5" type="ORF">OMP39_11845</name>
</gene>
<keyword evidence="1" id="KW-0238">DNA-binding</keyword>
<dbReference type="InterPro" id="IPR039420">
    <property type="entry name" value="WalR-like"/>
</dbReference>
<name>A0ABY6MQR9_9BURK</name>
<evidence type="ECO:0000259" key="4">
    <source>
        <dbReference type="PROSITE" id="PS50110"/>
    </source>
</evidence>
<dbReference type="EMBL" id="CP110257">
    <property type="protein sequence ID" value="UZD54355.1"/>
    <property type="molecule type" value="Genomic_DNA"/>
</dbReference>
<protein>
    <submittedName>
        <fullName evidence="5">Response regulator transcription factor</fullName>
    </submittedName>
</protein>
<accession>A0ABY6MQR9</accession>
<dbReference type="Gene3D" id="3.40.50.2300">
    <property type="match status" value="1"/>
</dbReference>
<dbReference type="SMART" id="SM00448">
    <property type="entry name" value="REC"/>
    <property type="match status" value="1"/>
</dbReference>
<dbReference type="InterPro" id="IPR000792">
    <property type="entry name" value="Tscrpt_reg_LuxR_C"/>
</dbReference>
<dbReference type="InterPro" id="IPR011006">
    <property type="entry name" value="CheY-like_superfamily"/>
</dbReference>
<keyword evidence="2" id="KW-0597">Phosphoprotein</keyword>
<dbReference type="PROSITE" id="PS50043">
    <property type="entry name" value="HTH_LUXR_2"/>
    <property type="match status" value="1"/>
</dbReference>
<dbReference type="Pfam" id="PF00196">
    <property type="entry name" value="GerE"/>
    <property type="match status" value="1"/>
</dbReference>
<keyword evidence="6" id="KW-1185">Reference proteome</keyword>
<sequence length="218" mass="23264">MSGYLLVIDDHPLARAGLAEFLRGLENLEVRVASGEWGLLERLFAQHGAPRLAVIDVWLGAHPSGLDMLASLRRRAPGLPVLVISGDERPELQARARAAGAAGFLGKREDPAIFRAAIECLLRGGAWFPAVGARTAGAAPQELPVTPAELGLTPRQGDVLALMLDGLPNKRIACALGLSEATVKEHVAAILDRLNATSRVEVLTRLRGRRLVHRGVPV</sequence>
<reference evidence="5" key="1">
    <citation type="submission" date="2022-10" db="EMBL/GenBank/DDBJ databases">
        <title>Complete genome sequence of Schlegelella aquatica LMG 23380.</title>
        <authorList>
            <person name="Musilova J."/>
            <person name="Kourilova X."/>
            <person name="Bezdicek M."/>
            <person name="Hermankova K."/>
            <person name="Obruca S."/>
            <person name="Sedlar K."/>
        </authorList>
    </citation>
    <scope>NUCLEOTIDE SEQUENCE</scope>
    <source>
        <strain evidence="5">LMG 23380</strain>
    </source>
</reference>